<feature type="compositionally biased region" description="Basic and acidic residues" evidence="1">
    <location>
        <begin position="489"/>
        <end position="501"/>
    </location>
</feature>
<dbReference type="Proteomes" id="UP001281761">
    <property type="component" value="Unassembled WGS sequence"/>
</dbReference>
<dbReference type="PANTHER" id="PTHR46467:SF1">
    <property type="entry name" value="TETHER CONTAINING UBX DOMAIN FOR GLUT4"/>
    <property type="match status" value="1"/>
</dbReference>
<dbReference type="PROSITE" id="PS50033">
    <property type="entry name" value="UBX"/>
    <property type="match status" value="1"/>
</dbReference>
<feature type="compositionally biased region" description="Pro residues" evidence="1">
    <location>
        <begin position="218"/>
        <end position="227"/>
    </location>
</feature>
<name>A0ABQ9YI29_9EUKA</name>
<feature type="compositionally biased region" description="Polar residues" evidence="1">
    <location>
        <begin position="359"/>
        <end position="368"/>
    </location>
</feature>
<dbReference type="PANTHER" id="PTHR46467">
    <property type="entry name" value="TETHER CONTAINING UBX DOMAIN FOR GLUT4"/>
    <property type="match status" value="1"/>
</dbReference>
<evidence type="ECO:0000259" key="2">
    <source>
        <dbReference type="PROSITE" id="PS50033"/>
    </source>
</evidence>
<reference evidence="3 4" key="1">
    <citation type="journal article" date="2022" name="bioRxiv">
        <title>Genomics of Preaxostyla Flagellates Illuminates Evolutionary Transitions and the Path Towards Mitochondrial Loss.</title>
        <authorList>
            <person name="Novak L.V.F."/>
            <person name="Treitli S.C."/>
            <person name="Pyrih J."/>
            <person name="Halakuc P."/>
            <person name="Pipaliya S.V."/>
            <person name="Vacek V."/>
            <person name="Brzon O."/>
            <person name="Soukal P."/>
            <person name="Eme L."/>
            <person name="Dacks J.B."/>
            <person name="Karnkowska A."/>
            <person name="Elias M."/>
            <person name="Hampl V."/>
        </authorList>
    </citation>
    <scope>NUCLEOTIDE SEQUENCE [LARGE SCALE GENOMIC DNA]</scope>
    <source>
        <strain evidence="3">NAU3</strain>
        <tissue evidence="3">Gut</tissue>
    </source>
</reference>
<evidence type="ECO:0000256" key="1">
    <source>
        <dbReference type="SAM" id="MobiDB-lite"/>
    </source>
</evidence>
<evidence type="ECO:0000313" key="3">
    <source>
        <dbReference type="EMBL" id="KAK2963244.1"/>
    </source>
</evidence>
<keyword evidence="4" id="KW-1185">Reference proteome</keyword>
<feature type="compositionally biased region" description="Low complexity" evidence="1">
    <location>
        <begin position="268"/>
        <end position="289"/>
    </location>
</feature>
<proteinExistence type="predicted"/>
<dbReference type="EMBL" id="JARBJD010000007">
    <property type="protein sequence ID" value="KAK2963244.1"/>
    <property type="molecule type" value="Genomic_DNA"/>
</dbReference>
<feature type="region of interest" description="Disordered" evidence="1">
    <location>
        <begin position="264"/>
        <end position="373"/>
    </location>
</feature>
<feature type="compositionally biased region" description="Polar residues" evidence="1">
    <location>
        <begin position="337"/>
        <end position="347"/>
    </location>
</feature>
<feature type="region of interest" description="Disordered" evidence="1">
    <location>
        <begin position="673"/>
        <end position="713"/>
    </location>
</feature>
<feature type="compositionally biased region" description="Low complexity" evidence="1">
    <location>
        <begin position="202"/>
        <end position="217"/>
    </location>
</feature>
<feature type="region of interest" description="Disordered" evidence="1">
    <location>
        <begin position="487"/>
        <end position="511"/>
    </location>
</feature>
<dbReference type="SUPFAM" id="SSF54236">
    <property type="entry name" value="Ubiquitin-like"/>
    <property type="match status" value="2"/>
</dbReference>
<organism evidence="3 4">
    <name type="scientific">Blattamonas nauphoetae</name>
    <dbReference type="NCBI Taxonomy" id="2049346"/>
    <lineage>
        <taxon>Eukaryota</taxon>
        <taxon>Metamonada</taxon>
        <taxon>Preaxostyla</taxon>
        <taxon>Oxymonadida</taxon>
        <taxon>Blattamonas</taxon>
    </lineage>
</organism>
<dbReference type="InterPro" id="IPR029071">
    <property type="entry name" value="Ubiquitin-like_domsf"/>
</dbReference>
<dbReference type="InterPro" id="IPR001012">
    <property type="entry name" value="UBX_dom"/>
</dbReference>
<feature type="region of interest" description="Disordered" evidence="1">
    <location>
        <begin position="201"/>
        <end position="251"/>
    </location>
</feature>
<dbReference type="Pfam" id="PF11470">
    <property type="entry name" value="TUG-UBL1"/>
    <property type="match status" value="1"/>
</dbReference>
<dbReference type="Gene3D" id="3.10.20.90">
    <property type="entry name" value="Phosphatidylinositol 3-kinase Catalytic Subunit, Chain A, domain 1"/>
    <property type="match status" value="2"/>
</dbReference>
<feature type="domain" description="UBX" evidence="2">
    <location>
        <begin position="549"/>
        <end position="626"/>
    </location>
</feature>
<sequence length="713" mass="79592">MAPSVTVQYGGRKIKVNVTPGMLMKEVVISACDTLKLPSVNAKLFSKNKPVDLSSPYRLSGLVANAQLELKLVSAESSSGKAPVTVALQINGTRLISTFPKWTSLWGVLRLIESKPENEISITRNQTPITDPNTPDQRWIEPSLLYLQREVRGIAELSRVTLSSLGCEGSVSFRFVGRQSNSTLEEVTPQIDEADQAWEQLQQSPPVQSAPISSPPQSTTPPQPKPTPEYTNADLIVPHYDEPSPSLFAPQSMAFNLNPFRSEAEHVQTQQIQQQQQQFNQTPPQSQFNHSQPFIQPPIQHKPVQHPQQSQWSFDAPPPEPERPKFDVSIRPLGQPKTETSSDQTQGMLVDSPREESVQRQAVNSDNPFSDLDLGNNDYTDERFFRPAIISIGDQSTNTSLQLVHEMLAKKNTPKQAAPKPAVEVSAPLPGQSMADAFRLERDKARMFAAKDKVKAEQERIQSRHAALAASPLHGIIIHSPNVQLVQPEPEKTEESEMARDENEDEDEDLNLQPTLAEQNLRYQIIAEQNKRNENFNFDKPKTERVEEIKVDICRVRVSFSQDVWMDGLFTTSQSTVGDVFDWIQTATGLEPSQYTLFTTPPRIVYSDPSKTFKSAGFISSILLRFSSSEPLTFSDSAISETHTNYTEQIAENKTQQALKEQQTATATAAMRRAKPAARTVNREPIQRAPTVSESGGSIQPKPVNGMPKWFRK</sequence>
<gene>
    <name evidence="3" type="ORF">BLNAU_1777</name>
</gene>
<evidence type="ECO:0000313" key="4">
    <source>
        <dbReference type="Proteomes" id="UP001281761"/>
    </source>
</evidence>
<protein>
    <submittedName>
        <fullName evidence="3">TUG ubiquitin-like domain containing protein</fullName>
    </submittedName>
</protein>
<accession>A0ABQ9YI29</accession>
<dbReference type="InterPro" id="IPR021569">
    <property type="entry name" value="TUG-UBL1"/>
</dbReference>
<comment type="caution">
    <text evidence="3">The sequence shown here is derived from an EMBL/GenBank/DDBJ whole genome shotgun (WGS) entry which is preliminary data.</text>
</comment>